<evidence type="ECO:0000256" key="2">
    <source>
        <dbReference type="SAM" id="Phobius"/>
    </source>
</evidence>
<accession>A0AA38LF55</accession>
<dbReference type="OMA" id="HPRAWEV"/>
<keyword evidence="2" id="KW-1133">Transmembrane helix</keyword>
<comment type="caution">
    <text evidence="3">The sequence shown here is derived from an EMBL/GenBank/DDBJ whole genome shotgun (WGS) entry which is preliminary data.</text>
</comment>
<reference evidence="3 4" key="1">
    <citation type="journal article" date="2021" name="Nat. Plants">
        <title>The Taxus genome provides insights into paclitaxel biosynthesis.</title>
        <authorList>
            <person name="Xiong X."/>
            <person name="Gou J."/>
            <person name="Liao Q."/>
            <person name="Li Y."/>
            <person name="Zhou Q."/>
            <person name="Bi G."/>
            <person name="Li C."/>
            <person name="Du R."/>
            <person name="Wang X."/>
            <person name="Sun T."/>
            <person name="Guo L."/>
            <person name="Liang H."/>
            <person name="Lu P."/>
            <person name="Wu Y."/>
            <person name="Zhang Z."/>
            <person name="Ro D.K."/>
            <person name="Shang Y."/>
            <person name="Huang S."/>
            <person name="Yan J."/>
        </authorList>
    </citation>
    <scope>NUCLEOTIDE SEQUENCE [LARGE SCALE GENOMIC DNA]</scope>
    <source>
        <strain evidence="3">Ta-2019</strain>
    </source>
</reference>
<keyword evidence="4" id="KW-1185">Reference proteome</keyword>
<name>A0AA38LF55_TAXCH</name>
<gene>
    <name evidence="3" type="ORF">KI387_021394</name>
</gene>
<feature type="non-terminal residue" evidence="3">
    <location>
        <position position="1"/>
    </location>
</feature>
<dbReference type="EMBL" id="JAHRHJ020000004">
    <property type="protein sequence ID" value="KAH9319625.1"/>
    <property type="molecule type" value="Genomic_DNA"/>
</dbReference>
<evidence type="ECO:0000313" key="3">
    <source>
        <dbReference type="EMBL" id="KAH9319625.1"/>
    </source>
</evidence>
<dbReference type="PANTHER" id="PTHR35752:SF1">
    <property type="entry name" value="G-PROTEIN COUPLED RECEPTOR"/>
    <property type="match status" value="1"/>
</dbReference>
<proteinExistence type="predicted"/>
<feature type="transmembrane region" description="Helical" evidence="2">
    <location>
        <begin position="211"/>
        <end position="235"/>
    </location>
</feature>
<feature type="region of interest" description="Disordered" evidence="1">
    <location>
        <begin position="273"/>
        <end position="298"/>
    </location>
</feature>
<evidence type="ECO:0000313" key="4">
    <source>
        <dbReference type="Proteomes" id="UP000824469"/>
    </source>
</evidence>
<keyword evidence="2" id="KW-0812">Transmembrane</keyword>
<dbReference type="Proteomes" id="UP000824469">
    <property type="component" value="Unassembled WGS sequence"/>
</dbReference>
<sequence length="298" mass="33010">EYYFGDLQHCEHYGYDQMGRTAQVNIICGNCSNIATCKDEMGCICSVSYNFTSCRVIVELAVSCGQPGSRLFQGFTVGFHPRAWEVVYNGITQWGYEKPQYGFSFGTEETKVSLYFTAIAALSKYVRKPIHTVYPENGLEIKLSGSASIGDPPTTLSPTILDVTWRCEKAQDTPYAVNITVPIEGYPPIDFSFGKLCEYKQLMRSDNTKGWATFGVLCCILIVLSTTFCCAGFIYKTRVLNQRGLYALPGMTILEACLEVASGVTNDGYSPANNVSQSTWERPPVSQRVPDSKYGTVE</sequence>
<organism evidence="3 4">
    <name type="scientific">Taxus chinensis</name>
    <name type="common">Chinese yew</name>
    <name type="synonym">Taxus wallichiana var. chinensis</name>
    <dbReference type="NCBI Taxonomy" id="29808"/>
    <lineage>
        <taxon>Eukaryota</taxon>
        <taxon>Viridiplantae</taxon>
        <taxon>Streptophyta</taxon>
        <taxon>Embryophyta</taxon>
        <taxon>Tracheophyta</taxon>
        <taxon>Spermatophyta</taxon>
        <taxon>Pinopsida</taxon>
        <taxon>Pinidae</taxon>
        <taxon>Conifers II</taxon>
        <taxon>Cupressales</taxon>
        <taxon>Taxaceae</taxon>
        <taxon>Taxus</taxon>
    </lineage>
</organism>
<evidence type="ECO:0008006" key="5">
    <source>
        <dbReference type="Google" id="ProtNLM"/>
    </source>
</evidence>
<evidence type="ECO:0000256" key="1">
    <source>
        <dbReference type="SAM" id="MobiDB-lite"/>
    </source>
</evidence>
<keyword evidence="2" id="KW-0472">Membrane</keyword>
<protein>
    <recommendedName>
        <fullName evidence="5">AT4G36440-like protein</fullName>
    </recommendedName>
</protein>
<dbReference type="PANTHER" id="PTHR35752">
    <property type="entry name" value="G-PROTEIN COUPLED RECEPTOR"/>
    <property type="match status" value="1"/>
</dbReference>
<dbReference type="AlphaFoldDB" id="A0AA38LF55"/>